<dbReference type="CDD" id="cd11614">
    <property type="entry name" value="SAF_CpaB_FlgA_like"/>
    <property type="match status" value="1"/>
</dbReference>
<evidence type="ECO:0008006" key="7">
    <source>
        <dbReference type="Google" id="ProtNLM"/>
    </source>
</evidence>
<name>A0A1R0YRM5_9BACL</name>
<dbReference type="AlphaFoldDB" id="A0A1R0YRM5"/>
<proteinExistence type="predicted"/>
<evidence type="ECO:0000313" key="4">
    <source>
        <dbReference type="EMBL" id="OME64261.1"/>
    </source>
</evidence>
<accession>A0A1R0YRM5</accession>
<organism evidence="4 6">
    <name type="scientific">Paenibacillus odorifer</name>
    <dbReference type="NCBI Taxonomy" id="189426"/>
    <lineage>
        <taxon>Bacteria</taxon>
        <taxon>Bacillati</taxon>
        <taxon>Bacillota</taxon>
        <taxon>Bacilli</taxon>
        <taxon>Bacillales</taxon>
        <taxon>Paenibacillaceae</taxon>
        <taxon>Paenibacillus</taxon>
    </lineage>
</organism>
<dbReference type="OrthoDB" id="2840666at2"/>
<protein>
    <recommendedName>
        <fullName evidence="7">SAF domain-containing protein</fullName>
    </recommendedName>
</protein>
<evidence type="ECO:0000256" key="2">
    <source>
        <dbReference type="SAM" id="MobiDB-lite"/>
    </source>
</evidence>
<reference evidence="4 6" key="1">
    <citation type="submission" date="2016-11" db="EMBL/GenBank/DDBJ databases">
        <title>Paenibacillus species isolates.</title>
        <authorList>
            <person name="Beno S.M."/>
        </authorList>
    </citation>
    <scope>NUCLEOTIDE SEQUENCE [LARGE SCALE GENOMIC DNA]</scope>
    <source>
        <strain evidence="4 6">FSL H7-0443</strain>
        <strain evidence="3 5">FSL R5-0923</strain>
    </source>
</reference>
<gene>
    <name evidence="3" type="ORF">BSK51_29925</name>
    <name evidence="4" type="ORF">BSK65_29265</name>
</gene>
<sequence length="349" mass="38926">MAIRKRKKILRYTILSGCLVAVATSGVWFATYRHYNAKLIDERAAYEEQLNDKDEVLQRYMDQSQTAYVLISPKLAGEVITAEDVMEEKLPKFSSPDNLISESKAIVGKYLKIDALSGTAVTTEMVRDEARLEPSERKEETEYIKLPLRLTKKDVVDIRIVFPNGEDYIVVGKKSLKDVDLANQYTFFNDNEEEAQLLQAALVDAYINNAELYMKQYVEPELQPEPVVNYVPNLDVLGVIKDNPFIIDQAKWSLAANLRKELEKRLEVMEDEDRIRVGAQAPSGSGVIQRKAVQGAAAAEEAAKVDDSQSVNGVIDRTNQAPIDSSADQSSTGVTNKEAATDDSLLEGE</sequence>
<keyword evidence="5" id="KW-1185">Reference proteome</keyword>
<keyword evidence="1" id="KW-0175">Coiled coil</keyword>
<dbReference type="Proteomes" id="UP000187425">
    <property type="component" value="Unassembled WGS sequence"/>
</dbReference>
<evidence type="ECO:0000313" key="5">
    <source>
        <dbReference type="Proteomes" id="UP000187313"/>
    </source>
</evidence>
<dbReference type="EMBL" id="MPTD01000035">
    <property type="protein sequence ID" value="OMD44961.1"/>
    <property type="molecule type" value="Genomic_DNA"/>
</dbReference>
<feature type="compositionally biased region" description="Polar residues" evidence="2">
    <location>
        <begin position="308"/>
        <end position="335"/>
    </location>
</feature>
<dbReference type="EMBL" id="MPTW01000034">
    <property type="protein sequence ID" value="OME64261.1"/>
    <property type="molecule type" value="Genomic_DNA"/>
</dbReference>
<evidence type="ECO:0000313" key="3">
    <source>
        <dbReference type="EMBL" id="OMD44961.1"/>
    </source>
</evidence>
<dbReference type="RefSeq" id="WP_076208263.1">
    <property type="nucleotide sequence ID" value="NZ_MPTD01000035.1"/>
</dbReference>
<evidence type="ECO:0000256" key="1">
    <source>
        <dbReference type="SAM" id="Coils"/>
    </source>
</evidence>
<dbReference type="Proteomes" id="UP000187313">
    <property type="component" value="Unassembled WGS sequence"/>
</dbReference>
<feature type="region of interest" description="Disordered" evidence="2">
    <location>
        <begin position="301"/>
        <end position="349"/>
    </location>
</feature>
<feature type="coiled-coil region" evidence="1">
    <location>
        <begin position="36"/>
        <end position="63"/>
    </location>
</feature>
<comment type="caution">
    <text evidence="4">The sequence shown here is derived from an EMBL/GenBank/DDBJ whole genome shotgun (WGS) entry which is preliminary data.</text>
</comment>
<evidence type="ECO:0000313" key="6">
    <source>
        <dbReference type="Proteomes" id="UP000187425"/>
    </source>
</evidence>